<reference evidence="3" key="1">
    <citation type="submission" date="2020-04" db="EMBL/GenBank/DDBJ databases">
        <authorList>
            <person name="Neveu A P."/>
        </authorList>
    </citation>
    <scope>NUCLEOTIDE SEQUENCE</scope>
    <source>
        <tissue evidence="3">Whole embryo</tissue>
    </source>
</reference>
<dbReference type="Pfam" id="PF24681">
    <property type="entry name" value="Kelch_KLHDC2_KLHL20_DRC7"/>
    <property type="match status" value="1"/>
</dbReference>
<protein>
    <submittedName>
        <fullName evidence="3">Kelch-like protein 12</fullName>
    </submittedName>
</protein>
<proteinExistence type="evidence at transcript level"/>
<evidence type="ECO:0000313" key="3">
    <source>
        <dbReference type="EMBL" id="CAB3259362.1"/>
    </source>
</evidence>
<dbReference type="SMART" id="SM00612">
    <property type="entry name" value="Kelch"/>
    <property type="match status" value="3"/>
</dbReference>
<dbReference type="InterPro" id="IPR015915">
    <property type="entry name" value="Kelch-typ_b-propeller"/>
</dbReference>
<dbReference type="PANTHER" id="PTHR46344:SF27">
    <property type="entry name" value="KELCH REPEAT SUPERFAMILY PROTEIN"/>
    <property type="match status" value="1"/>
</dbReference>
<dbReference type="InterPro" id="IPR006652">
    <property type="entry name" value="Kelch_1"/>
</dbReference>
<dbReference type="AlphaFoldDB" id="A0A6F9DG48"/>
<organism evidence="3">
    <name type="scientific">Phallusia mammillata</name>
    <dbReference type="NCBI Taxonomy" id="59560"/>
    <lineage>
        <taxon>Eukaryota</taxon>
        <taxon>Metazoa</taxon>
        <taxon>Chordata</taxon>
        <taxon>Tunicata</taxon>
        <taxon>Ascidiacea</taxon>
        <taxon>Phlebobranchia</taxon>
        <taxon>Ascidiidae</taxon>
        <taxon>Phallusia</taxon>
    </lineage>
</organism>
<keyword evidence="1" id="KW-0880">Kelch repeat</keyword>
<name>A0A6F9DG48_9ASCI</name>
<dbReference type="EMBL" id="LR786247">
    <property type="protein sequence ID" value="CAB3259362.1"/>
    <property type="molecule type" value="mRNA"/>
</dbReference>
<sequence length="243" mass="27266">MNRVKNNLVCANKLVDILLEVKSESMKCKIVLIDGKNSETECVTYDVLTKQPSHLPKLSYHRCRPTSTKFGSKVFVFGGAENMKGRNPHKSCEMLNFNEQVKWVDMPDMTEARGACACGFIGNCIYVTGGFQNGALSSCEKFDLLGNKWMAINPMLQKRYGHATVVCDGSVYCIGGHDGNTCLASCERYDMNTEKWNEIAPLHKKRNYVAGVVLDNTIYAIVPQNRLKFMTQQQMFGQLPLNL</sequence>
<dbReference type="Gene3D" id="2.120.10.80">
    <property type="entry name" value="Kelch-type beta propeller"/>
    <property type="match status" value="1"/>
</dbReference>
<accession>A0A6F9DG48</accession>
<evidence type="ECO:0000256" key="1">
    <source>
        <dbReference type="ARBA" id="ARBA00022441"/>
    </source>
</evidence>
<evidence type="ECO:0000256" key="2">
    <source>
        <dbReference type="ARBA" id="ARBA00022737"/>
    </source>
</evidence>
<gene>
    <name evidence="3" type="primary">Klhl12-003</name>
</gene>
<dbReference type="SUPFAM" id="SSF117281">
    <property type="entry name" value="Kelch motif"/>
    <property type="match status" value="1"/>
</dbReference>
<keyword evidence="2" id="KW-0677">Repeat</keyword>
<dbReference type="PANTHER" id="PTHR46344">
    <property type="entry name" value="OS02G0202900 PROTEIN"/>
    <property type="match status" value="1"/>
</dbReference>